<feature type="transmembrane region" description="Helical" evidence="6">
    <location>
        <begin position="298"/>
        <end position="321"/>
    </location>
</feature>
<evidence type="ECO:0000256" key="6">
    <source>
        <dbReference type="SAM" id="Phobius"/>
    </source>
</evidence>
<accession>A0ABR7DH25</accession>
<comment type="caution">
    <text evidence="10">The sequence shown here is derived from an EMBL/GenBank/DDBJ whole genome shotgun (WGS) entry which is preliminary data.</text>
</comment>
<reference evidence="10 11" key="1">
    <citation type="submission" date="2020-08" db="EMBL/GenBank/DDBJ databases">
        <title>Genome public.</title>
        <authorList>
            <person name="Liu C."/>
            <person name="Sun Q."/>
        </authorList>
    </citation>
    <scope>NUCLEOTIDE SEQUENCE [LARGE SCALE GENOMIC DNA]</scope>
    <source>
        <strain evidence="10 11">NSJ-6</strain>
    </source>
</reference>
<dbReference type="SUPFAM" id="SSF55874">
    <property type="entry name" value="ATPase domain of HSP90 chaperone/DNA topoisomerase II/histidine kinase"/>
    <property type="match status" value="1"/>
</dbReference>
<evidence type="ECO:0000256" key="4">
    <source>
        <dbReference type="ARBA" id="ARBA00022989"/>
    </source>
</evidence>
<dbReference type="Pfam" id="PF02518">
    <property type="entry name" value="HATPase_c"/>
    <property type="match status" value="1"/>
</dbReference>
<organism evidence="10 11">
    <name type="scientific">Clostridium hominis</name>
    <dbReference type="NCBI Taxonomy" id="2763036"/>
    <lineage>
        <taxon>Bacteria</taxon>
        <taxon>Bacillati</taxon>
        <taxon>Bacillota</taxon>
        <taxon>Clostridia</taxon>
        <taxon>Eubacteriales</taxon>
        <taxon>Clostridiaceae</taxon>
        <taxon>Clostridium</taxon>
    </lineage>
</organism>
<protein>
    <submittedName>
        <fullName evidence="10">Histidine kinase</fullName>
    </submittedName>
</protein>
<feature type="domain" description="Cache" evidence="8">
    <location>
        <begin position="40"/>
        <end position="279"/>
    </location>
</feature>
<dbReference type="EMBL" id="JACOOO010000043">
    <property type="protein sequence ID" value="MBC5630737.1"/>
    <property type="molecule type" value="Genomic_DNA"/>
</dbReference>
<dbReference type="Proteomes" id="UP000596929">
    <property type="component" value="Unassembled WGS sequence"/>
</dbReference>
<feature type="domain" description="Signal transduction histidine kinase internal region" evidence="9">
    <location>
        <begin position="381"/>
        <end position="458"/>
    </location>
</feature>
<dbReference type="Pfam" id="PF06580">
    <property type="entry name" value="His_kinase"/>
    <property type="match status" value="1"/>
</dbReference>
<keyword evidence="4 6" id="KW-1133">Transmembrane helix</keyword>
<evidence type="ECO:0000313" key="10">
    <source>
        <dbReference type="EMBL" id="MBC5630737.1"/>
    </source>
</evidence>
<keyword evidence="3 6" id="KW-0812">Transmembrane</keyword>
<feature type="domain" description="Histidine kinase/HSP90-like ATPase" evidence="7">
    <location>
        <begin position="479"/>
        <end position="582"/>
    </location>
</feature>
<proteinExistence type="predicted"/>
<evidence type="ECO:0000313" key="11">
    <source>
        <dbReference type="Proteomes" id="UP000596929"/>
    </source>
</evidence>
<evidence type="ECO:0000256" key="5">
    <source>
        <dbReference type="ARBA" id="ARBA00023136"/>
    </source>
</evidence>
<keyword evidence="10" id="KW-0808">Transferase</keyword>
<dbReference type="InterPro" id="IPR033479">
    <property type="entry name" value="dCache_1"/>
</dbReference>
<evidence type="ECO:0000259" key="7">
    <source>
        <dbReference type="Pfam" id="PF02518"/>
    </source>
</evidence>
<dbReference type="GO" id="GO:0016301">
    <property type="term" value="F:kinase activity"/>
    <property type="evidence" value="ECO:0007669"/>
    <property type="project" value="UniProtKB-KW"/>
</dbReference>
<dbReference type="Gene3D" id="3.30.450.20">
    <property type="entry name" value="PAS domain"/>
    <property type="match status" value="1"/>
</dbReference>
<evidence type="ECO:0000259" key="9">
    <source>
        <dbReference type="Pfam" id="PF06580"/>
    </source>
</evidence>
<dbReference type="InterPro" id="IPR010559">
    <property type="entry name" value="Sig_transdc_His_kin_internal"/>
</dbReference>
<evidence type="ECO:0000259" key="8">
    <source>
        <dbReference type="Pfam" id="PF02743"/>
    </source>
</evidence>
<dbReference type="PANTHER" id="PTHR34220:SF7">
    <property type="entry name" value="SENSOR HISTIDINE KINASE YPDA"/>
    <property type="match status" value="1"/>
</dbReference>
<dbReference type="InterPro" id="IPR050640">
    <property type="entry name" value="Bact_2-comp_sensor_kinase"/>
</dbReference>
<name>A0ABR7DH25_9CLOT</name>
<dbReference type="InterPro" id="IPR003594">
    <property type="entry name" value="HATPase_dom"/>
</dbReference>
<sequence length="583" mass="66831">MKTNIKDSILLKLILLIVVVILIPLLFWSSTSYNTYKESIEKKIISTNIDTLNQVDQNLSKVTDQINSIINAYNNNLIAEDFLTQIYDSEYSRIKNTKTFENDILKYVASLNWINCDVILLGSNGNIFTTSNNSPRLSSSSIHNSYWFKEAMINYDEISWFIFDRSYFTQNRNEAVIVATKPLINNLTNSIYGTIIIEVSEKYFYAVYKDVVNNNENLFICNGDGNIISSSDRNISLSLDPTEAFIPMEKDNLLYNYNFNNTDYIYISQNSSVSDWTIIKLIPRSNLEEEFNVLKRSLIISAIFCIILIIIGVIITAIRIYKPLQELLLKMKLKFINKELSTYQAQTPTFTDVITGYEQLISEVDNTIDLLILENENRRKAELHALEMQINPHFLYNTLNSIKCLVWTKQYNLIEPTITSLVKLLQQTLRNIDELVTLEEELSNIKNYLYIQNIRTCNSITVNYNIRNTFYSTKIPCLVLQPIIENAIFHGIEPLGKPGIITISAYTKDNDLYIEVLDNGVGMNGETVDKLLNNSSKDKKSGFNNIGIGNVNDRLKMYYGNNYGLRIESKIGLGTSVTLKIKL</sequence>
<gene>
    <name evidence="10" type="ORF">H8S20_17935</name>
</gene>
<dbReference type="InterPro" id="IPR036890">
    <property type="entry name" value="HATPase_C_sf"/>
</dbReference>
<keyword evidence="2" id="KW-1003">Cell membrane</keyword>
<dbReference type="PANTHER" id="PTHR34220">
    <property type="entry name" value="SENSOR HISTIDINE KINASE YPDA"/>
    <property type="match status" value="1"/>
</dbReference>
<keyword evidence="5 6" id="KW-0472">Membrane</keyword>
<dbReference type="Pfam" id="PF02743">
    <property type="entry name" value="dCache_1"/>
    <property type="match status" value="1"/>
</dbReference>
<evidence type="ECO:0000256" key="3">
    <source>
        <dbReference type="ARBA" id="ARBA00022692"/>
    </source>
</evidence>
<dbReference type="Gene3D" id="3.30.565.10">
    <property type="entry name" value="Histidine kinase-like ATPase, C-terminal domain"/>
    <property type="match status" value="1"/>
</dbReference>
<dbReference type="RefSeq" id="WP_186860986.1">
    <property type="nucleotide sequence ID" value="NZ_JACOOO010000043.1"/>
</dbReference>
<evidence type="ECO:0000256" key="1">
    <source>
        <dbReference type="ARBA" id="ARBA00004651"/>
    </source>
</evidence>
<keyword evidence="10" id="KW-0418">Kinase</keyword>
<feature type="transmembrane region" description="Helical" evidence="6">
    <location>
        <begin position="9"/>
        <end position="28"/>
    </location>
</feature>
<evidence type="ECO:0000256" key="2">
    <source>
        <dbReference type="ARBA" id="ARBA00022475"/>
    </source>
</evidence>
<keyword evidence="11" id="KW-1185">Reference proteome</keyword>
<comment type="subcellular location">
    <subcellularLocation>
        <location evidence="1">Cell membrane</location>
        <topology evidence="1">Multi-pass membrane protein</topology>
    </subcellularLocation>
</comment>